<dbReference type="AlphaFoldDB" id="A0A6S8PQY3"/>
<dbReference type="PROSITE" id="PS51192">
    <property type="entry name" value="HELICASE_ATP_BIND_1"/>
    <property type="match status" value="1"/>
</dbReference>
<dbReference type="GO" id="GO:0005634">
    <property type="term" value="C:nucleus"/>
    <property type="evidence" value="ECO:0007669"/>
    <property type="project" value="TreeGrafter"/>
</dbReference>
<keyword evidence="6" id="KW-0067">ATP-binding</keyword>
<dbReference type="InterPro" id="IPR036047">
    <property type="entry name" value="F-box-like_dom_sf"/>
</dbReference>
<accession>A0A6S8PQY3</accession>
<feature type="domain" description="F-box" evidence="8">
    <location>
        <begin position="251"/>
        <end position="282"/>
    </location>
</feature>
<keyword evidence="3" id="KW-0863">Zinc-finger</keyword>
<dbReference type="SMART" id="SM00487">
    <property type="entry name" value="DEXDc"/>
    <property type="match status" value="1"/>
</dbReference>
<dbReference type="InterPro" id="IPR011124">
    <property type="entry name" value="Znf_CW"/>
</dbReference>
<dbReference type="SUPFAM" id="SSF81383">
    <property type="entry name" value="F-box domain"/>
    <property type="match status" value="1"/>
</dbReference>
<dbReference type="PROSITE" id="PS50181">
    <property type="entry name" value="FBOX"/>
    <property type="match status" value="1"/>
</dbReference>
<evidence type="ECO:0000256" key="2">
    <source>
        <dbReference type="ARBA" id="ARBA00022741"/>
    </source>
</evidence>
<dbReference type="GO" id="GO:0008094">
    <property type="term" value="F:ATP-dependent activity, acting on DNA"/>
    <property type="evidence" value="ECO:0007669"/>
    <property type="project" value="TreeGrafter"/>
</dbReference>
<evidence type="ECO:0000256" key="3">
    <source>
        <dbReference type="ARBA" id="ARBA00022771"/>
    </source>
</evidence>
<feature type="region of interest" description="Disordered" evidence="7">
    <location>
        <begin position="126"/>
        <end position="173"/>
    </location>
</feature>
<dbReference type="CDD" id="cd09917">
    <property type="entry name" value="F-box_SF"/>
    <property type="match status" value="1"/>
</dbReference>
<name>A0A6S8PQY3_DUNTE</name>
<evidence type="ECO:0000256" key="5">
    <source>
        <dbReference type="ARBA" id="ARBA00022833"/>
    </source>
</evidence>
<evidence type="ECO:0000313" key="11">
    <source>
        <dbReference type="EMBL" id="CAE0506130.1"/>
    </source>
</evidence>
<feature type="region of interest" description="Disordered" evidence="7">
    <location>
        <begin position="219"/>
        <end position="242"/>
    </location>
</feature>
<evidence type="ECO:0008006" key="13">
    <source>
        <dbReference type="Google" id="ProtNLM"/>
    </source>
</evidence>
<keyword evidence="2" id="KW-0547">Nucleotide-binding</keyword>
<dbReference type="Pfam" id="PF07496">
    <property type="entry name" value="zf-CW"/>
    <property type="match status" value="1"/>
</dbReference>
<keyword evidence="4" id="KW-0378">Hydrolase</keyword>
<dbReference type="PANTHER" id="PTHR45626">
    <property type="entry name" value="TRANSCRIPTION TERMINATION FACTOR 2-RELATED"/>
    <property type="match status" value="1"/>
</dbReference>
<dbReference type="PROSITE" id="PS51050">
    <property type="entry name" value="ZF_CW"/>
    <property type="match status" value="1"/>
</dbReference>
<protein>
    <recommendedName>
        <fullName evidence="13">F-box domain-containing protein</fullName>
    </recommendedName>
</protein>
<dbReference type="EMBL" id="HBIP01034758">
    <property type="protein sequence ID" value="CAE0506132.1"/>
    <property type="molecule type" value="Transcribed_RNA"/>
</dbReference>
<evidence type="ECO:0000313" key="12">
    <source>
        <dbReference type="EMBL" id="CAE0506132.1"/>
    </source>
</evidence>
<dbReference type="Gene3D" id="3.40.50.10810">
    <property type="entry name" value="Tandem AAA-ATPase domain"/>
    <property type="match status" value="1"/>
</dbReference>
<evidence type="ECO:0000256" key="6">
    <source>
        <dbReference type="ARBA" id="ARBA00022840"/>
    </source>
</evidence>
<feature type="region of interest" description="Disordered" evidence="7">
    <location>
        <begin position="825"/>
        <end position="860"/>
    </location>
</feature>
<feature type="compositionally biased region" description="Gly residues" evidence="7">
    <location>
        <begin position="838"/>
        <end position="855"/>
    </location>
</feature>
<feature type="compositionally biased region" description="Low complexity" evidence="7">
    <location>
        <begin position="161"/>
        <end position="173"/>
    </location>
</feature>
<dbReference type="InterPro" id="IPR050628">
    <property type="entry name" value="SNF2_RAD54_helicase_TF"/>
</dbReference>
<dbReference type="Gene3D" id="3.30.40.100">
    <property type="match status" value="1"/>
</dbReference>
<dbReference type="EMBL" id="HBIP01034756">
    <property type="protein sequence ID" value="CAE0506130.1"/>
    <property type="molecule type" value="Transcribed_RNA"/>
</dbReference>
<feature type="compositionally biased region" description="Polar residues" evidence="7">
    <location>
        <begin position="464"/>
        <end position="476"/>
    </location>
</feature>
<dbReference type="InterPro" id="IPR038718">
    <property type="entry name" value="SNF2-like_sf"/>
</dbReference>
<feature type="compositionally biased region" description="Low complexity" evidence="7">
    <location>
        <begin position="137"/>
        <end position="154"/>
    </location>
</feature>
<dbReference type="GO" id="GO:0008270">
    <property type="term" value="F:zinc ion binding"/>
    <property type="evidence" value="ECO:0007669"/>
    <property type="project" value="UniProtKB-KW"/>
</dbReference>
<dbReference type="SUPFAM" id="SSF52540">
    <property type="entry name" value="P-loop containing nucleoside triphosphate hydrolases"/>
    <property type="match status" value="2"/>
</dbReference>
<feature type="domain" description="Helicase ATP-binding" evidence="10">
    <location>
        <begin position="910"/>
        <end position="1056"/>
    </location>
</feature>
<feature type="compositionally biased region" description="Low complexity" evidence="7">
    <location>
        <begin position="1223"/>
        <end position="1232"/>
    </location>
</feature>
<evidence type="ECO:0000259" key="8">
    <source>
        <dbReference type="PROSITE" id="PS50181"/>
    </source>
</evidence>
<feature type="domain" description="CW-type" evidence="9">
    <location>
        <begin position="649"/>
        <end position="701"/>
    </location>
</feature>
<dbReference type="InterPro" id="IPR014001">
    <property type="entry name" value="Helicase_ATP-bd"/>
</dbReference>
<organism evidence="11">
    <name type="scientific">Dunaliella tertiolecta</name>
    <name type="common">Green alga</name>
    <dbReference type="NCBI Taxonomy" id="3047"/>
    <lineage>
        <taxon>Eukaryota</taxon>
        <taxon>Viridiplantae</taxon>
        <taxon>Chlorophyta</taxon>
        <taxon>core chlorophytes</taxon>
        <taxon>Chlorophyceae</taxon>
        <taxon>CS clade</taxon>
        <taxon>Chlamydomonadales</taxon>
        <taxon>Dunaliellaceae</taxon>
        <taxon>Dunaliella</taxon>
    </lineage>
</organism>
<dbReference type="Pfam" id="PF00646">
    <property type="entry name" value="F-box"/>
    <property type="match status" value="1"/>
</dbReference>
<dbReference type="InterPro" id="IPR027417">
    <property type="entry name" value="P-loop_NTPase"/>
</dbReference>
<gene>
    <name evidence="11" type="ORF">DTER00134_LOCUS21203</name>
    <name evidence="12" type="ORF">DTER00134_LOCUS21205</name>
</gene>
<keyword evidence="1" id="KW-0479">Metal-binding</keyword>
<dbReference type="GO" id="GO:0016787">
    <property type="term" value="F:hydrolase activity"/>
    <property type="evidence" value="ECO:0007669"/>
    <property type="project" value="UniProtKB-KW"/>
</dbReference>
<dbReference type="GO" id="GO:0005524">
    <property type="term" value="F:ATP binding"/>
    <property type="evidence" value="ECO:0007669"/>
    <property type="project" value="UniProtKB-KW"/>
</dbReference>
<evidence type="ECO:0000259" key="9">
    <source>
        <dbReference type="PROSITE" id="PS51050"/>
    </source>
</evidence>
<feature type="region of interest" description="Disordered" evidence="7">
    <location>
        <begin position="419"/>
        <end position="529"/>
    </location>
</feature>
<evidence type="ECO:0000259" key="10">
    <source>
        <dbReference type="PROSITE" id="PS51192"/>
    </source>
</evidence>
<evidence type="ECO:0000256" key="4">
    <source>
        <dbReference type="ARBA" id="ARBA00022801"/>
    </source>
</evidence>
<dbReference type="PANTHER" id="PTHR45626:SF14">
    <property type="entry name" value="ATP-DEPENDENT DNA HELICASE (EUROFUNG)"/>
    <property type="match status" value="1"/>
</dbReference>
<evidence type="ECO:0000256" key="1">
    <source>
        <dbReference type="ARBA" id="ARBA00022723"/>
    </source>
</evidence>
<dbReference type="InterPro" id="IPR000330">
    <property type="entry name" value="SNF2_N"/>
</dbReference>
<dbReference type="InterPro" id="IPR001810">
    <property type="entry name" value="F-box_dom"/>
</dbReference>
<dbReference type="Pfam" id="PF00176">
    <property type="entry name" value="SNF2-rel_dom"/>
    <property type="match status" value="1"/>
</dbReference>
<feature type="region of interest" description="Disordered" evidence="7">
    <location>
        <begin position="1221"/>
        <end position="1240"/>
    </location>
</feature>
<sequence>MLETEVGNLALGVSVPEATPPGLHALELDLGSRTTYLYARVGCHRAKLEPLGAWTAELLDAMGRMAKQKQVGFTPISLHIQPGDPLGVAAVAVALPVDVWGGASHWRPSPAAVLLLNALEPLQPSAQSGAVPGSLGHTQQEQEQVHEQQQQQQQYHHHHIAQQQCVQNEAAQQSSSQGVEEAVWARWRRQLHEQEDLRRQHTAGQHAYSLERMFQTLPSCTSDPQRPPLMHTSTSHHDSSADSLCAPAAPATTLSQLPEALMENIVGLLSPSDLARLSCTCRYACTLCLDVAPGLDLKLYPHQRAAVRRMLALETRGYGTTKEQEAPGPHPFIRKLVSRNGLFIYANLASGELQVDPPPQFEQMRGGFFCDEPGLGKTVTALALILRTRGSTPRPPPGTKAVWLQSERRMRVGFYTLDPAQATSGAGSGGSSSNSSRLPAKVGTRRSSRGYSMASLDTGMSGALSASGTCKRTTTKAGPGHQQLESPGTCKPAHSPPHKRQKQSQSVDCSGGTAASPCHMPGSQLPGSDGASPIWSPQGGCPIPQAHLSSPLLHPFVPQPPLPQPFQSQSPQVQPASMPGPIDCARPSMTSLPVPHQLHPHFHQHGMQQPLQHQQPLPLPQQLHHLHPQSSQQSNAPGQPGMVALGSQMPILQSLQVQCDACNKWRRLPTHHQVNDDEPWFCDMHPDATLRSCAVPEEKQEGNAEGGPQQGGGSIHDQGGLIIVLGLEKGFVPPGHPRCQPCNVSFFLKAIVKHLPSNCVNRHLNNPLSEQDAVRWLMQLKDVTQLQMRKGGVLMPKDARHPDGYEALFRAFHLCTLEDIARGNMAASPGSSKRRGKGSGGGVNGSRGSGSGGGAAQRQMQHRWVQTPEMGLQEFDIEALRAAWDQIWEQGFSAVANQCSERFVYMSPATLVIVPNQMLVPHWKQQIQMHISSQTLRVCELTNDRAAEPTPKDLAWNYDVVITTFARLSTAWQPSRFVAKMPGTKLAKANSSSLTQVHWLRIIIDEGHMLGSSLGETNRQQVACSLQADRRWVMTGTPTSSTPSSGINQLQPLLAFLHHQPYGYCRKEWEKSITQPLAACRPYGRQRLLELLRQTMIRACKADLRLLPPLHVRVTRLNFAPEHAQSYNDLVEVVRRNMLLADWHDEDHKESLMNEKQGKWAQEMIKNVRLSCCVAGSMNLEVKEDDVLETLELLSQRLGFEHPVHAWANFYARQQRALLGPTQEQQQQQQQQRCPKQSWQ</sequence>
<evidence type="ECO:0000256" key="7">
    <source>
        <dbReference type="SAM" id="MobiDB-lite"/>
    </source>
</evidence>
<proteinExistence type="predicted"/>
<reference evidence="11" key="1">
    <citation type="submission" date="2021-01" db="EMBL/GenBank/DDBJ databases">
        <authorList>
            <person name="Corre E."/>
            <person name="Pelletier E."/>
            <person name="Niang G."/>
            <person name="Scheremetjew M."/>
            <person name="Finn R."/>
            <person name="Kale V."/>
            <person name="Holt S."/>
            <person name="Cochrane G."/>
            <person name="Meng A."/>
            <person name="Brown T."/>
            <person name="Cohen L."/>
        </authorList>
    </citation>
    <scope>NUCLEOTIDE SEQUENCE</scope>
    <source>
        <strain evidence="11">CCMP1320</strain>
    </source>
</reference>
<keyword evidence="5" id="KW-0862">Zinc</keyword>
<dbReference type="GO" id="GO:0006281">
    <property type="term" value="P:DNA repair"/>
    <property type="evidence" value="ECO:0007669"/>
    <property type="project" value="TreeGrafter"/>
</dbReference>